<dbReference type="STRING" id="1549748.WH95_11825"/>
<dbReference type="OrthoDB" id="7064503at2"/>
<accession>A0A0M2R3P2</accession>
<gene>
    <name evidence="1" type="ORF">WH95_11825</name>
</gene>
<sequence>MRHLNFELKKLLPAPQIDRSYAQSPCALELDNEIHLFFSNRTEENKSYICYQKLDKNFNIIHKDDDFYHPNRVGFFDTDGAIPSQILEIDNSWHLLYSGWNMLNGTPAYLNASGYLTLELVDGLFQVEEIPIGPFLTRDRVNPSSAVTPFVVQESEGLRTYYISTERWEKIADRYEPEYYVKSAFGPSLDNLECSYERTIPPIYPSEVFSRPIAFSFNGESFLSFCSRGMTDFRDGSNSYTVGFARKVDEGWERTLDKIEIDHPAFTYQTSYPYPLYIGDDLYLLINGNGFGKSGIGIIHVSPQSTD</sequence>
<dbReference type="RefSeq" id="WP_046507390.1">
    <property type="nucleotide sequence ID" value="NZ_LANI01000018.1"/>
</dbReference>
<name>A0A0M2R3P2_9PROT</name>
<dbReference type="InterPro" id="IPR023296">
    <property type="entry name" value="Glyco_hydro_beta-prop_sf"/>
</dbReference>
<evidence type="ECO:0000313" key="2">
    <source>
        <dbReference type="Proteomes" id="UP000034491"/>
    </source>
</evidence>
<dbReference type="AlphaFoldDB" id="A0A0M2R3P2"/>
<dbReference type="SUPFAM" id="SSF75005">
    <property type="entry name" value="Arabinanase/levansucrase/invertase"/>
    <property type="match status" value="1"/>
</dbReference>
<proteinExistence type="predicted"/>
<evidence type="ECO:0008006" key="3">
    <source>
        <dbReference type="Google" id="ProtNLM"/>
    </source>
</evidence>
<evidence type="ECO:0000313" key="1">
    <source>
        <dbReference type="EMBL" id="KKJ76502.1"/>
    </source>
</evidence>
<comment type="caution">
    <text evidence="1">The sequence shown here is derived from an EMBL/GenBank/DDBJ whole genome shotgun (WGS) entry which is preliminary data.</text>
</comment>
<dbReference type="EMBL" id="LANI01000018">
    <property type="protein sequence ID" value="KKJ76502.1"/>
    <property type="molecule type" value="Genomic_DNA"/>
</dbReference>
<keyword evidence="2" id="KW-1185">Reference proteome</keyword>
<protein>
    <recommendedName>
        <fullName evidence="3">Glycosyl hydrolase family 32 N-terminal domain-containing protein</fullName>
    </recommendedName>
</protein>
<reference evidence="1 2" key="1">
    <citation type="submission" date="2015-03" db="EMBL/GenBank/DDBJ databases">
        <title>Genome sequence of Kiloniella sp. P1-1, isolated from the gut microflora of Pacific white shrimp, Penaeus vannamei.</title>
        <authorList>
            <person name="Shao Z."/>
            <person name="Wang L."/>
            <person name="Li X."/>
        </authorList>
    </citation>
    <scope>NUCLEOTIDE SEQUENCE [LARGE SCALE GENOMIC DNA]</scope>
    <source>
        <strain evidence="1 2">P1-1</strain>
    </source>
</reference>
<dbReference type="Proteomes" id="UP000034491">
    <property type="component" value="Unassembled WGS sequence"/>
</dbReference>
<organism evidence="1 2">
    <name type="scientific">Kiloniella litopenaei</name>
    <dbReference type="NCBI Taxonomy" id="1549748"/>
    <lineage>
        <taxon>Bacteria</taxon>
        <taxon>Pseudomonadati</taxon>
        <taxon>Pseudomonadota</taxon>
        <taxon>Alphaproteobacteria</taxon>
        <taxon>Rhodospirillales</taxon>
        <taxon>Kiloniellaceae</taxon>
        <taxon>Kiloniella</taxon>
    </lineage>
</organism>